<keyword evidence="2" id="KW-0489">Methyltransferase</keyword>
<gene>
    <name evidence="7" type="ORF">C1SCF055_LOCUS35243</name>
</gene>
<dbReference type="GO" id="GO:0016206">
    <property type="term" value="F:catechol O-methyltransferase activity"/>
    <property type="evidence" value="ECO:0007669"/>
    <property type="project" value="UniProtKB-EC"/>
</dbReference>
<dbReference type="GO" id="GO:0032259">
    <property type="term" value="P:methylation"/>
    <property type="evidence" value="ECO:0007669"/>
    <property type="project" value="UniProtKB-KW"/>
</dbReference>
<dbReference type="EC" id="2.1.1.6" evidence="1"/>
<evidence type="ECO:0000313" key="9">
    <source>
        <dbReference type="Proteomes" id="UP001152797"/>
    </source>
</evidence>
<dbReference type="EMBL" id="CAMXCT030004669">
    <property type="protein sequence ID" value="CAL4797230.1"/>
    <property type="molecule type" value="Genomic_DNA"/>
</dbReference>
<dbReference type="Pfam" id="PF01596">
    <property type="entry name" value="Methyltransf_3"/>
    <property type="match status" value="1"/>
</dbReference>
<dbReference type="EMBL" id="CAMXCT020004669">
    <property type="protein sequence ID" value="CAL1163293.1"/>
    <property type="molecule type" value="Genomic_DNA"/>
</dbReference>
<dbReference type="Proteomes" id="UP001152797">
    <property type="component" value="Unassembled WGS sequence"/>
</dbReference>
<evidence type="ECO:0000256" key="5">
    <source>
        <dbReference type="ARBA" id="ARBA00022939"/>
    </source>
</evidence>
<proteinExistence type="inferred from homology"/>
<keyword evidence="9" id="KW-1185">Reference proteome</keyword>
<dbReference type="InterPro" id="IPR029063">
    <property type="entry name" value="SAM-dependent_MTases_sf"/>
</dbReference>
<sequence length="778" mass="87323">MRRRVLDALPTAGQAEELAVALHSVARWQRYRKTSVAEDPRWLDLRASALRRCWEFRPSELVAVAWALTDTGALEAVQVAVERLEEHSTRELSRLGWCSAQLPHCQHLFQQLTTEISRRRQRLSPLDASQLAWSMARMEYRCEQLLWQLQGDLLHQLHHCDGRHLANTLWSFAKLSFGDAPSICRLARAAATYHLPARELSQCLWALGALAVQGAAEELLQMAKAQGSQLSGQLSNVLWSAARLSCGRELFGDLAGLCKEKMEHLPVVHLGAIAWACAAFGGQGFNPNKRSGYRDPELLRSLEMVSAERHAELTSRILANIFWSFATMLWSSSPQLYPVALGLKEMQPQEFAMLSWSWATLEQKSWLQKLLTKVEEDEQKVSSLQLLKGHEMACLSWSLASLHPNHQQLRRLRAAVQQHVARPKRGWNDQRGLAMLARSLVKLQLGVAFQTLVDEVGHQDLAPDLASALISGAVQLKDARREASLWEALPSAPPRTWRETELLRFVQSHAAQGDAQAALAAVEEFCSTRRLWLKVAGGQKAQLLDAILGATRPMRILEVGCYVGFSALRFGAAVLPRGQVHSVEMDPTVARLAQQVVQHAGLQQVVTVHVGHSEEVLPQLCGPFDVIFFDQRGSRFLKDLQLLFQKPGLLAEEAVLVADNVLKPGAPSFLWHLQEDPSQLWETRLAELPDFGSSRVLDWMSVSRKRAKKMWCAGAHVVQPEEISHLTWQADEMRWRSIESHVSPAEWNRFAGYMKSSLLAAGLRLPIQDIEDVKTWLT</sequence>
<protein>
    <recommendedName>
        <fullName evidence="1">catechol O-methyltransferase</fullName>
        <ecNumber evidence="1">2.1.1.6</ecNumber>
    </recommendedName>
</protein>
<dbReference type="PANTHER" id="PTHR43836">
    <property type="entry name" value="CATECHOL O-METHYLTRANSFERASE 1-RELATED"/>
    <property type="match status" value="1"/>
</dbReference>
<reference evidence="7" key="1">
    <citation type="submission" date="2022-10" db="EMBL/GenBank/DDBJ databases">
        <authorList>
            <person name="Chen Y."/>
            <person name="Dougan E. K."/>
            <person name="Chan C."/>
            <person name="Rhodes N."/>
            <person name="Thang M."/>
        </authorList>
    </citation>
    <scope>NUCLEOTIDE SEQUENCE</scope>
</reference>
<reference evidence="8" key="2">
    <citation type="submission" date="2024-04" db="EMBL/GenBank/DDBJ databases">
        <authorList>
            <person name="Chen Y."/>
            <person name="Shah S."/>
            <person name="Dougan E. K."/>
            <person name="Thang M."/>
            <person name="Chan C."/>
        </authorList>
    </citation>
    <scope>NUCLEOTIDE SEQUENCE [LARGE SCALE GENOMIC DNA]</scope>
</reference>
<dbReference type="InterPro" id="IPR002935">
    <property type="entry name" value="SAM_O-MeTrfase"/>
</dbReference>
<dbReference type="CDD" id="cd02440">
    <property type="entry name" value="AdoMet_MTases"/>
    <property type="match status" value="1"/>
</dbReference>
<comment type="caution">
    <text evidence="7">The sequence shown here is derived from an EMBL/GenBank/DDBJ whole genome shotgun (WGS) entry which is preliminary data.</text>
</comment>
<organism evidence="7">
    <name type="scientific">Cladocopium goreaui</name>
    <dbReference type="NCBI Taxonomy" id="2562237"/>
    <lineage>
        <taxon>Eukaryota</taxon>
        <taxon>Sar</taxon>
        <taxon>Alveolata</taxon>
        <taxon>Dinophyceae</taxon>
        <taxon>Suessiales</taxon>
        <taxon>Symbiodiniaceae</taxon>
        <taxon>Cladocopium</taxon>
    </lineage>
</organism>
<evidence type="ECO:0000256" key="3">
    <source>
        <dbReference type="ARBA" id="ARBA00022679"/>
    </source>
</evidence>
<dbReference type="EMBL" id="CAMXCT010004669">
    <property type="protein sequence ID" value="CAI4009918.1"/>
    <property type="molecule type" value="Genomic_DNA"/>
</dbReference>
<dbReference type="PANTHER" id="PTHR43836:SF2">
    <property type="entry name" value="CATECHOL O-METHYLTRANSFERASE 1-RELATED"/>
    <property type="match status" value="1"/>
</dbReference>
<evidence type="ECO:0000313" key="7">
    <source>
        <dbReference type="EMBL" id="CAI4009918.1"/>
    </source>
</evidence>
<dbReference type="SUPFAM" id="SSF53335">
    <property type="entry name" value="S-adenosyl-L-methionine-dependent methyltransferases"/>
    <property type="match status" value="1"/>
</dbReference>
<comment type="similarity">
    <text evidence="6">Belongs to the class I-like SAM-binding methyltransferase superfamily. Cation-dependent O-methyltransferase family.</text>
</comment>
<evidence type="ECO:0000256" key="6">
    <source>
        <dbReference type="ARBA" id="ARBA00023453"/>
    </source>
</evidence>
<dbReference type="PROSITE" id="PS51682">
    <property type="entry name" value="SAM_OMT_I"/>
    <property type="match status" value="1"/>
</dbReference>
<dbReference type="GO" id="GO:0006584">
    <property type="term" value="P:catecholamine metabolic process"/>
    <property type="evidence" value="ECO:0007669"/>
    <property type="project" value="UniProtKB-KW"/>
</dbReference>
<evidence type="ECO:0000256" key="2">
    <source>
        <dbReference type="ARBA" id="ARBA00022603"/>
    </source>
</evidence>
<evidence type="ECO:0000256" key="4">
    <source>
        <dbReference type="ARBA" id="ARBA00022691"/>
    </source>
</evidence>
<accession>A0A9P1DJR6</accession>
<keyword evidence="3" id="KW-0808">Transferase</keyword>
<dbReference type="OrthoDB" id="431615at2759"/>
<keyword evidence="5" id="KW-0128">Catecholamine metabolism</keyword>
<keyword evidence="4" id="KW-0949">S-adenosyl-L-methionine</keyword>
<name>A0A9P1DJR6_9DINO</name>
<dbReference type="Gene3D" id="3.40.50.150">
    <property type="entry name" value="Vaccinia Virus protein VP39"/>
    <property type="match status" value="1"/>
</dbReference>
<evidence type="ECO:0000256" key="1">
    <source>
        <dbReference type="ARBA" id="ARBA00012880"/>
    </source>
</evidence>
<evidence type="ECO:0000313" key="8">
    <source>
        <dbReference type="EMBL" id="CAL1163293.1"/>
    </source>
</evidence>
<dbReference type="AlphaFoldDB" id="A0A9P1DJR6"/>